<reference evidence="2" key="1">
    <citation type="submission" date="2007-10" db="EMBL/GenBank/DDBJ databases">
        <title>NEDO human cDNA sequencing project focused on splicing variants.</title>
        <authorList>
            <person name="Wakamatsu A."/>
            <person name="Yamamoto J."/>
            <person name="Kimura K."/>
            <person name="Ishii S."/>
            <person name="Watanabe K."/>
            <person name="Sugiyama A."/>
            <person name="Murakawa K."/>
            <person name="Kaida T."/>
            <person name="Tsuchiya K."/>
            <person name="Fukuzumi Y."/>
            <person name="Kumagai A."/>
            <person name="Oishi Y."/>
            <person name="Yamamoto S."/>
            <person name="Ono Y."/>
            <person name="Komori Y."/>
            <person name="Yamazaki M."/>
            <person name="Kisu Y."/>
            <person name="Nishikawa T."/>
            <person name="Sugano S."/>
            <person name="Nomura N."/>
            <person name="Isogai T."/>
        </authorList>
    </citation>
    <scope>NUCLEOTIDE SEQUENCE</scope>
    <source>
        <tissue evidence="2">Brain</tissue>
    </source>
</reference>
<protein>
    <submittedName>
        <fullName evidence="2">cDNA FLJ53516</fullName>
    </submittedName>
</protein>
<evidence type="ECO:0000256" key="1">
    <source>
        <dbReference type="SAM" id="MobiDB-lite"/>
    </source>
</evidence>
<dbReference type="AlphaFoldDB" id="B4DSN0"/>
<name>B4DSN0_HUMAN</name>
<proteinExistence type="evidence at transcript level"/>
<organism evidence="2">
    <name type="scientific">Homo sapiens</name>
    <name type="common">Human</name>
    <dbReference type="NCBI Taxonomy" id="9606"/>
    <lineage>
        <taxon>Eukaryota</taxon>
        <taxon>Metazoa</taxon>
        <taxon>Chordata</taxon>
        <taxon>Craniata</taxon>
        <taxon>Vertebrata</taxon>
        <taxon>Euteleostomi</taxon>
        <taxon>Mammalia</taxon>
        <taxon>Eutheria</taxon>
        <taxon>Euarchontoglires</taxon>
        <taxon>Primates</taxon>
        <taxon>Haplorrhini</taxon>
        <taxon>Catarrhini</taxon>
        <taxon>Hominidae</taxon>
        <taxon>Homo</taxon>
    </lineage>
</organism>
<feature type="compositionally biased region" description="Low complexity" evidence="1">
    <location>
        <begin position="461"/>
        <end position="474"/>
    </location>
</feature>
<dbReference type="EMBL" id="AK299823">
    <property type="protein sequence ID" value="BAG61692.1"/>
    <property type="molecule type" value="mRNA"/>
</dbReference>
<feature type="compositionally biased region" description="Polar residues" evidence="1">
    <location>
        <begin position="182"/>
        <end position="201"/>
    </location>
</feature>
<feature type="region of interest" description="Disordered" evidence="1">
    <location>
        <begin position="182"/>
        <end position="224"/>
    </location>
</feature>
<sequence length="494" mass="54291">MDQYKFYDPSPPRRRGNWITLKMRKLIKSKKDINRERQKSLTLTPTRSDSSEGFLQLPHQDSQDSSSVGSNSLEDGQTLGTKKSSMVALKRLPFLRNRPKDKDKMKACYRRSMSMNDLVQSMVLAGQWTGSTENLEVPDDISTGKRRKELGAMAFSTTAINFSTVNSSAGFRSKQLVNNKDTTSFEDISPQGVSDDSSTGSRVHASRPASLDSGRTSTSNSNNNASLHEVKAGAVNNQSRPQSHSSGEFSLLHDHEAWSSSGSSPIQYLKRQTRSSPVLQHKISETLESRHHKIKTGSPGSEVVTLQQFLEESNKLTSVQIKSSSQENLLDEVMKSLSVSSDFLGKDKPVSCGLARSVSGKTPGDFYDRRTTKPEFLRPGPRKTEDTYFISSAGKPTPGTQGKIKLVKESSLSRQSKDSNPYATLPRASSVISTAEGTTRRTSIHDFLTKDSRLPISVDSPPAAADSNTTAASNVDKVQESRNSKSRSREQQSS</sequence>
<feature type="compositionally biased region" description="Polar residues" evidence="1">
    <location>
        <begin position="410"/>
        <end position="422"/>
    </location>
</feature>
<dbReference type="PeptideAtlas" id="B4DSN0"/>
<evidence type="ECO:0000313" key="2">
    <source>
        <dbReference type="EMBL" id="BAG61692.1"/>
    </source>
</evidence>
<feature type="compositionally biased region" description="Polar residues" evidence="1">
    <location>
        <begin position="40"/>
        <end position="53"/>
    </location>
</feature>
<feature type="region of interest" description="Disordered" evidence="1">
    <location>
        <begin position="30"/>
        <end position="82"/>
    </location>
</feature>
<feature type="compositionally biased region" description="Polar residues" evidence="1">
    <location>
        <begin position="430"/>
        <end position="441"/>
    </location>
</feature>
<feature type="region of interest" description="Disordered" evidence="1">
    <location>
        <begin position="359"/>
        <end position="494"/>
    </location>
</feature>
<feature type="compositionally biased region" description="Polar residues" evidence="1">
    <location>
        <begin position="68"/>
        <end position="82"/>
    </location>
</feature>
<feature type="compositionally biased region" description="Basic and acidic residues" evidence="1">
    <location>
        <begin position="366"/>
        <end position="386"/>
    </location>
</feature>
<feature type="compositionally biased region" description="Basic and acidic residues" evidence="1">
    <location>
        <begin position="30"/>
        <end position="39"/>
    </location>
</feature>
<accession>B4DSN0</accession>
<feature type="compositionally biased region" description="Basic and acidic residues" evidence="1">
    <location>
        <begin position="477"/>
        <end position="494"/>
    </location>
</feature>
<feature type="compositionally biased region" description="Basic and acidic residues" evidence="1">
    <location>
        <begin position="443"/>
        <end position="453"/>
    </location>
</feature>